<accession>A0A5D4NYQ1</accession>
<sequence>MLYIIKFSILGPAVSGASHLAVILGTLVFSVLYSAICYRISTLGIKELDRMLAKGVSLGR</sequence>
<comment type="caution">
    <text evidence="2">The sequence shown here is derived from an EMBL/GenBank/DDBJ whole genome shotgun (WGS) entry which is preliminary data.</text>
</comment>
<dbReference type="OrthoDB" id="1906856at2"/>
<evidence type="ECO:0000313" key="2">
    <source>
        <dbReference type="EMBL" id="TYS18594.1"/>
    </source>
</evidence>
<dbReference type="RefSeq" id="WP_148938272.1">
    <property type="nucleotide sequence ID" value="NZ_VTEI01000002.1"/>
</dbReference>
<keyword evidence="1" id="KW-1133">Transmembrane helix</keyword>
<organism evidence="2 3">
    <name type="scientific">Rossellomorea vietnamensis</name>
    <dbReference type="NCBI Taxonomy" id="218284"/>
    <lineage>
        <taxon>Bacteria</taxon>
        <taxon>Bacillati</taxon>
        <taxon>Bacillota</taxon>
        <taxon>Bacilli</taxon>
        <taxon>Bacillales</taxon>
        <taxon>Bacillaceae</taxon>
        <taxon>Rossellomorea</taxon>
    </lineage>
</organism>
<reference evidence="2 3" key="1">
    <citation type="submission" date="2019-08" db="EMBL/GenBank/DDBJ databases">
        <title>Bacillus genomes from the desert of Cuatro Cienegas, Coahuila.</title>
        <authorList>
            <person name="Olmedo-Alvarez G."/>
        </authorList>
    </citation>
    <scope>NUCLEOTIDE SEQUENCE [LARGE SCALE GENOMIC DNA]</scope>
    <source>
        <strain evidence="2 3">CH34_1T</strain>
    </source>
</reference>
<evidence type="ECO:0000313" key="3">
    <source>
        <dbReference type="Proteomes" id="UP000322267"/>
    </source>
</evidence>
<proteinExistence type="predicted"/>
<protein>
    <submittedName>
        <fullName evidence="2">Uncharacterized protein</fullName>
    </submittedName>
</protein>
<dbReference type="Proteomes" id="UP000322267">
    <property type="component" value="Unassembled WGS sequence"/>
</dbReference>
<keyword evidence="1" id="KW-0472">Membrane</keyword>
<feature type="transmembrane region" description="Helical" evidence="1">
    <location>
        <begin position="20"/>
        <end position="41"/>
    </location>
</feature>
<dbReference type="AlphaFoldDB" id="A0A5D4NYQ1"/>
<name>A0A5D4NYQ1_9BACI</name>
<evidence type="ECO:0000256" key="1">
    <source>
        <dbReference type="SAM" id="Phobius"/>
    </source>
</evidence>
<gene>
    <name evidence="2" type="ORF">FZC78_03415</name>
</gene>
<dbReference type="EMBL" id="VTEI01000002">
    <property type="protein sequence ID" value="TYS18594.1"/>
    <property type="molecule type" value="Genomic_DNA"/>
</dbReference>
<keyword evidence="1" id="KW-0812">Transmembrane</keyword>